<comment type="similarity">
    <text evidence="1">Belongs to the 3-oxoacid CoA-transferase subunit B family.</text>
</comment>
<name>A0ABT3P0D5_9PROT</name>
<dbReference type="PANTHER" id="PTHR13707:SF57">
    <property type="entry name" value="SUCCINYL-COA:3-KETOACID COENZYME A TRANSFERASE SUBUNIT B-RELATED"/>
    <property type="match status" value="1"/>
</dbReference>
<evidence type="ECO:0000313" key="3">
    <source>
        <dbReference type="EMBL" id="MCW8087869.1"/>
    </source>
</evidence>
<evidence type="ECO:0000313" key="4">
    <source>
        <dbReference type="Proteomes" id="UP001526430"/>
    </source>
</evidence>
<dbReference type="InterPro" id="IPR004164">
    <property type="entry name" value="CoA_transf_AS"/>
</dbReference>
<reference evidence="3 4" key="1">
    <citation type="submission" date="2022-10" db="EMBL/GenBank/DDBJ databases">
        <title>Roseococcus glaciei nov., sp. nov., isolated from glacier.</title>
        <authorList>
            <person name="Liu Q."/>
            <person name="Xin Y.-H."/>
        </authorList>
    </citation>
    <scope>NUCLEOTIDE SEQUENCE [LARGE SCALE GENOMIC DNA]</scope>
    <source>
        <strain evidence="3 4">MDT2-1-1</strain>
    </source>
</reference>
<dbReference type="Gene3D" id="3.40.1080.10">
    <property type="entry name" value="Glutaconate Coenzyme A-transferase"/>
    <property type="match status" value="1"/>
</dbReference>
<evidence type="ECO:0000256" key="2">
    <source>
        <dbReference type="ARBA" id="ARBA00022679"/>
    </source>
</evidence>
<dbReference type="SUPFAM" id="SSF100950">
    <property type="entry name" value="NagB/RpiA/CoA transferase-like"/>
    <property type="match status" value="1"/>
</dbReference>
<keyword evidence="2" id="KW-0808">Transferase</keyword>
<dbReference type="SMART" id="SM00882">
    <property type="entry name" value="CoA_trans"/>
    <property type="match status" value="1"/>
</dbReference>
<dbReference type="PROSITE" id="PS01274">
    <property type="entry name" value="COA_TRANSF_2"/>
    <property type="match status" value="1"/>
</dbReference>
<dbReference type="Proteomes" id="UP001526430">
    <property type="component" value="Unassembled WGS sequence"/>
</dbReference>
<dbReference type="EMBL" id="JAPFQI010000023">
    <property type="protein sequence ID" value="MCW8087869.1"/>
    <property type="molecule type" value="Genomic_DNA"/>
</dbReference>
<keyword evidence="4" id="KW-1185">Reference proteome</keyword>
<dbReference type="Pfam" id="PF01144">
    <property type="entry name" value="CoA_trans"/>
    <property type="match status" value="1"/>
</dbReference>
<gene>
    <name evidence="3" type="ORF">OF850_19895</name>
</gene>
<dbReference type="InterPro" id="IPR037171">
    <property type="entry name" value="NagB/RpiA_transferase-like"/>
</dbReference>
<dbReference type="RefSeq" id="WP_301592076.1">
    <property type="nucleotide sequence ID" value="NZ_JAPFQI010000023.1"/>
</dbReference>
<dbReference type="NCBIfam" id="TIGR02428">
    <property type="entry name" value="pcaJ_scoB_fam"/>
    <property type="match status" value="1"/>
</dbReference>
<comment type="caution">
    <text evidence="3">The sequence shown here is derived from an EMBL/GenBank/DDBJ whole genome shotgun (WGS) entry which is preliminary data.</text>
</comment>
<organism evidence="3 4">
    <name type="scientific">Sabulicella glaciei</name>
    <dbReference type="NCBI Taxonomy" id="2984948"/>
    <lineage>
        <taxon>Bacteria</taxon>
        <taxon>Pseudomonadati</taxon>
        <taxon>Pseudomonadota</taxon>
        <taxon>Alphaproteobacteria</taxon>
        <taxon>Acetobacterales</taxon>
        <taxon>Acetobacteraceae</taxon>
        <taxon>Sabulicella</taxon>
    </lineage>
</organism>
<sequence length="214" mass="22635">MQPMSRNEMAARAAADIPEGWVVNLGIGIPTLIADHVPLEREVIFQSENGVLGMGPAPAKGKEDPWLINAGKQMVTLRPGGSFCHHSDSFAMIRGGHIDLCVLGGFEVAENGDLANWATSENDTAPAVGGAMDLGAGAKQIWVTMDHQTKDGRPKVVERCGYPLTALGTVTRVYTNLAVLDVVKGLGFVVRDIVPGMSLADLQARSGARLHAQA</sequence>
<dbReference type="PANTHER" id="PTHR13707">
    <property type="entry name" value="KETOACID-COENZYME A TRANSFERASE"/>
    <property type="match status" value="1"/>
</dbReference>
<accession>A0ABT3P0D5</accession>
<dbReference type="InterPro" id="IPR012791">
    <property type="entry name" value="3-oxoacid_CoA-transf_B"/>
</dbReference>
<evidence type="ECO:0000256" key="1">
    <source>
        <dbReference type="ARBA" id="ARBA00007047"/>
    </source>
</evidence>
<dbReference type="InterPro" id="IPR004165">
    <property type="entry name" value="CoA_trans_fam_I"/>
</dbReference>
<proteinExistence type="inferred from homology"/>
<protein>
    <submittedName>
        <fullName evidence="3">3-oxoacid CoA-transferase subunit B</fullName>
    </submittedName>
</protein>